<gene>
    <name evidence="2" type="ORF">CKO28_02780</name>
</gene>
<name>A0ABS1DB85_9PROT</name>
<dbReference type="Proteomes" id="UP001296873">
    <property type="component" value="Unassembled WGS sequence"/>
</dbReference>
<sequence length="88" mass="9448">MRTLSVILPAAALALALLAGASSAWSDERDRGVAHLGNQGDIFLVYMPQIETCMIIYDGFKAGGATEVDCTYDFRALAKTVRVPEPSE</sequence>
<evidence type="ECO:0000256" key="1">
    <source>
        <dbReference type="SAM" id="SignalP"/>
    </source>
</evidence>
<evidence type="ECO:0000313" key="2">
    <source>
        <dbReference type="EMBL" id="MBK1666968.1"/>
    </source>
</evidence>
<organism evidence="2 3">
    <name type="scientific">Rhodovibrio sodomensis</name>
    <dbReference type="NCBI Taxonomy" id="1088"/>
    <lineage>
        <taxon>Bacteria</taxon>
        <taxon>Pseudomonadati</taxon>
        <taxon>Pseudomonadota</taxon>
        <taxon>Alphaproteobacteria</taxon>
        <taxon>Rhodospirillales</taxon>
        <taxon>Rhodovibrionaceae</taxon>
        <taxon>Rhodovibrio</taxon>
    </lineage>
</organism>
<feature type="signal peptide" evidence="1">
    <location>
        <begin position="1"/>
        <end position="26"/>
    </location>
</feature>
<accession>A0ABS1DB85</accession>
<reference evidence="2 3" key="1">
    <citation type="journal article" date="2020" name="Microorganisms">
        <title>Osmotic Adaptation and Compatible Solute Biosynthesis of Phototrophic Bacteria as Revealed from Genome Analyses.</title>
        <authorList>
            <person name="Imhoff J.F."/>
            <person name="Rahn T."/>
            <person name="Kunzel S."/>
            <person name="Keller A."/>
            <person name="Neulinger S.C."/>
        </authorList>
    </citation>
    <scope>NUCLEOTIDE SEQUENCE [LARGE SCALE GENOMIC DNA]</scope>
    <source>
        <strain evidence="2 3">DSM 9895</strain>
    </source>
</reference>
<keyword evidence="1" id="KW-0732">Signal</keyword>
<protein>
    <submittedName>
        <fullName evidence="2">Uncharacterized protein</fullName>
    </submittedName>
</protein>
<comment type="caution">
    <text evidence="2">The sequence shown here is derived from an EMBL/GenBank/DDBJ whole genome shotgun (WGS) entry which is preliminary data.</text>
</comment>
<proteinExistence type="predicted"/>
<feature type="chain" id="PRO_5045642804" evidence="1">
    <location>
        <begin position="27"/>
        <end position="88"/>
    </location>
</feature>
<dbReference type="EMBL" id="NRRL01000003">
    <property type="protein sequence ID" value="MBK1666968.1"/>
    <property type="molecule type" value="Genomic_DNA"/>
</dbReference>
<evidence type="ECO:0000313" key="3">
    <source>
        <dbReference type="Proteomes" id="UP001296873"/>
    </source>
</evidence>
<keyword evidence="3" id="KW-1185">Reference proteome</keyword>
<dbReference type="RefSeq" id="WP_200339026.1">
    <property type="nucleotide sequence ID" value="NZ_NRRL01000003.1"/>
</dbReference>